<dbReference type="OrthoDB" id="5588449at2"/>
<name>A0A5F0KBF2_9GAMM</name>
<keyword evidence="2" id="KW-0812">Transmembrane</keyword>
<evidence type="ECO:0000313" key="4">
    <source>
        <dbReference type="EMBL" id="TFF80218.1"/>
    </source>
</evidence>
<dbReference type="EMBL" id="QORL01000020">
    <property type="protein sequence ID" value="TFF75756.1"/>
    <property type="molecule type" value="Genomic_DNA"/>
</dbReference>
<keyword evidence="2" id="KW-1133">Transmembrane helix</keyword>
<reference evidence="4 6" key="1">
    <citation type="submission" date="2018-06" db="EMBL/GenBank/DDBJ databases">
        <title>Occurrence of a novel blaKPC-2- and qnrS2- harbouring IncP6 plasmid from Aeromonas taiwanensis isolates recovered from the river sediments.</title>
        <authorList>
            <person name="Zheng B."/>
            <person name="Yu X."/>
            <person name="Xiao Y."/>
        </authorList>
    </citation>
    <scope>NUCLEOTIDE SEQUENCE [LARGE SCALE GENOMIC DNA]</scope>
    <source>
        <strain evidence="3 5">1713</strain>
        <strain evidence="4 6">198</strain>
    </source>
</reference>
<dbReference type="InterPro" id="IPR025489">
    <property type="entry name" value="DUF4381"/>
</dbReference>
<keyword evidence="5" id="KW-1185">Reference proteome</keyword>
<evidence type="ECO:0000313" key="6">
    <source>
        <dbReference type="Proteomes" id="UP000297914"/>
    </source>
</evidence>
<keyword evidence="2" id="KW-0472">Membrane</keyword>
<dbReference type="Proteomes" id="UP000297914">
    <property type="component" value="Unassembled WGS sequence"/>
</dbReference>
<gene>
    <name evidence="3" type="ORF">DRM93_10580</name>
    <name evidence="4" type="ORF">DRM94_10580</name>
</gene>
<dbReference type="RefSeq" id="WP_134695769.1">
    <property type="nucleotide sequence ID" value="NZ_QORJ01000017.1"/>
</dbReference>
<dbReference type="AlphaFoldDB" id="A0A5F0KBF2"/>
<dbReference type="EMBL" id="QORK01000020">
    <property type="protein sequence ID" value="TFF80218.1"/>
    <property type="molecule type" value="Genomic_DNA"/>
</dbReference>
<organism evidence="4 6">
    <name type="scientific">Aeromonas taiwanensis</name>
    <dbReference type="NCBI Taxonomy" id="633417"/>
    <lineage>
        <taxon>Bacteria</taxon>
        <taxon>Pseudomonadati</taxon>
        <taxon>Pseudomonadota</taxon>
        <taxon>Gammaproteobacteria</taxon>
        <taxon>Aeromonadales</taxon>
        <taxon>Aeromonadaceae</taxon>
        <taxon>Aeromonas</taxon>
    </lineage>
</organism>
<feature type="region of interest" description="Disordered" evidence="1">
    <location>
        <begin position="1"/>
        <end position="20"/>
    </location>
</feature>
<feature type="transmembrane region" description="Helical" evidence="2">
    <location>
        <begin position="49"/>
        <end position="73"/>
    </location>
</feature>
<sequence length="181" mass="20410">MSPVLSAEPRPPQPDVPASPVEPALQAIQAELRDIHPGAPLEEAPDPRLAAWGGLLLTLLALWLAATLARTLWRQRRWARQLLWQGEDLVPRLHAALREAALARWPEAGPLQGEAWLAWLDRKGGSDFSLFAGQWPHWLYGAAQPNEAERARLRRAYLRWGRRCVATPRLTRVRRPDGGKR</sequence>
<evidence type="ECO:0000313" key="5">
    <source>
        <dbReference type="Proteomes" id="UP000297720"/>
    </source>
</evidence>
<proteinExistence type="predicted"/>
<comment type="caution">
    <text evidence="4">The sequence shown here is derived from an EMBL/GenBank/DDBJ whole genome shotgun (WGS) entry which is preliminary data.</text>
</comment>
<protein>
    <submittedName>
        <fullName evidence="4">DUF4381 family protein</fullName>
    </submittedName>
</protein>
<dbReference type="Proteomes" id="UP000297720">
    <property type="component" value="Unassembled WGS sequence"/>
</dbReference>
<accession>A0A5F0KBF2</accession>
<evidence type="ECO:0000313" key="3">
    <source>
        <dbReference type="EMBL" id="TFF75756.1"/>
    </source>
</evidence>
<evidence type="ECO:0000256" key="1">
    <source>
        <dbReference type="SAM" id="MobiDB-lite"/>
    </source>
</evidence>
<dbReference type="Pfam" id="PF14316">
    <property type="entry name" value="DUF4381"/>
    <property type="match status" value="1"/>
</dbReference>
<evidence type="ECO:0000256" key="2">
    <source>
        <dbReference type="SAM" id="Phobius"/>
    </source>
</evidence>